<organism evidence="8 9">
    <name type="scientific">Jiella pacifica</name>
    <dbReference type="NCBI Taxonomy" id="2696469"/>
    <lineage>
        <taxon>Bacteria</taxon>
        <taxon>Pseudomonadati</taxon>
        <taxon>Pseudomonadota</taxon>
        <taxon>Alphaproteobacteria</taxon>
        <taxon>Hyphomicrobiales</taxon>
        <taxon>Aurantimonadaceae</taxon>
        <taxon>Jiella</taxon>
    </lineage>
</organism>
<dbReference type="PANTHER" id="PTHR30213:SF0">
    <property type="entry name" value="UPF0761 MEMBRANE PROTEIN YIHY"/>
    <property type="match status" value="1"/>
</dbReference>
<evidence type="ECO:0000256" key="2">
    <source>
        <dbReference type="ARBA" id="ARBA00022475"/>
    </source>
</evidence>
<feature type="transmembrane region" description="Helical" evidence="7">
    <location>
        <begin position="258"/>
        <end position="278"/>
    </location>
</feature>
<evidence type="ECO:0000256" key="4">
    <source>
        <dbReference type="ARBA" id="ARBA00022989"/>
    </source>
</evidence>
<keyword evidence="5 7" id="KW-0472">Membrane</keyword>
<feature type="transmembrane region" description="Helical" evidence="7">
    <location>
        <begin position="37"/>
        <end position="66"/>
    </location>
</feature>
<sequence>MTDSARGYNAASPGEIPPAGWKDVLWRIYQEISDDRVMLVAAGVTYYLLLAMVPALSALVSVYSLFADPATIQDQVSMLSSFVPGGGMDIIGEQLTRLSQQGNATLGVTFVVSLAIALWSANAGMKALFEAMNVAYDEQEERGFVKLTIISLAFTLAAVAGAILFIGVVVLLPIVLDFVGLGKSAEWLVRIVSYLGMAVVVSLAVASLYRWGPCRANARWKWITPGVILTMALVVIVSVLFSWYVANFGSYNKTYGSLGALIGFMTWIWISSTILIIGGELNSEMEHQTAQDTTTGTQRPLGERGATMADRVAGGDRDGSLVDRSSSGNFQKEAPASRRPKRVSAGTLALAVPATLLLAVMQRRSRMP</sequence>
<name>A0A6N9T8P8_9HYPH</name>
<dbReference type="RefSeq" id="WP_163466261.1">
    <property type="nucleotide sequence ID" value="NZ_JAAAMG010000039.1"/>
</dbReference>
<dbReference type="InterPro" id="IPR017039">
    <property type="entry name" value="Virul_fac_BrkB"/>
</dbReference>
<dbReference type="NCBIfam" id="TIGR00765">
    <property type="entry name" value="yihY_not_rbn"/>
    <property type="match status" value="1"/>
</dbReference>
<comment type="caution">
    <text evidence="8">The sequence shown here is derived from an EMBL/GenBank/DDBJ whole genome shotgun (WGS) entry which is preliminary data.</text>
</comment>
<keyword evidence="9" id="KW-1185">Reference proteome</keyword>
<dbReference type="GO" id="GO:0005886">
    <property type="term" value="C:plasma membrane"/>
    <property type="evidence" value="ECO:0007669"/>
    <property type="project" value="UniProtKB-SubCell"/>
</dbReference>
<dbReference type="Pfam" id="PF03631">
    <property type="entry name" value="Virul_fac_BrkB"/>
    <property type="match status" value="1"/>
</dbReference>
<dbReference type="AlphaFoldDB" id="A0A6N9T8P8"/>
<feature type="transmembrane region" description="Helical" evidence="7">
    <location>
        <begin position="222"/>
        <end position="246"/>
    </location>
</feature>
<feature type="region of interest" description="Disordered" evidence="6">
    <location>
        <begin position="286"/>
        <end position="343"/>
    </location>
</feature>
<keyword evidence="3 7" id="KW-0812">Transmembrane</keyword>
<evidence type="ECO:0000256" key="7">
    <source>
        <dbReference type="SAM" id="Phobius"/>
    </source>
</evidence>
<evidence type="ECO:0000256" key="1">
    <source>
        <dbReference type="ARBA" id="ARBA00004651"/>
    </source>
</evidence>
<feature type="transmembrane region" description="Helical" evidence="7">
    <location>
        <begin position="187"/>
        <end position="210"/>
    </location>
</feature>
<keyword evidence="2" id="KW-1003">Cell membrane</keyword>
<evidence type="ECO:0000256" key="5">
    <source>
        <dbReference type="ARBA" id="ARBA00023136"/>
    </source>
</evidence>
<keyword evidence="4 7" id="KW-1133">Transmembrane helix</keyword>
<accession>A0A6N9T8P8</accession>
<dbReference type="Proteomes" id="UP000469011">
    <property type="component" value="Unassembled WGS sequence"/>
</dbReference>
<reference evidence="8 9" key="1">
    <citation type="submission" date="2020-01" db="EMBL/GenBank/DDBJ databases">
        <title>Jiella pacifica sp. nov.</title>
        <authorList>
            <person name="Xue Z."/>
            <person name="Zhu S."/>
            <person name="Chen J."/>
            <person name="Yang J."/>
        </authorList>
    </citation>
    <scope>NUCLEOTIDE SEQUENCE [LARGE SCALE GENOMIC DNA]</scope>
    <source>
        <strain evidence="8 9">40Bstr34</strain>
    </source>
</reference>
<protein>
    <submittedName>
        <fullName evidence="8">YihY family inner membrane protein</fullName>
    </submittedName>
</protein>
<comment type="subcellular location">
    <subcellularLocation>
        <location evidence="1">Cell membrane</location>
        <topology evidence="1">Multi-pass membrane protein</topology>
    </subcellularLocation>
</comment>
<feature type="transmembrane region" description="Helical" evidence="7">
    <location>
        <begin position="144"/>
        <end position="175"/>
    </location>
</feature>
<evidence type="ECO:0000256" key="6">
    <source>
        <dbReference type="SAM" id="MobiDB-lite"/>
    </source>
</evidence>
<evidence type="ECO:0000313" key="9">
    <source>
        <dbReference type="Proteomes" id="UP000469011"/>
    </source>
</evidence>
<dbReference type="EMBL" id="JAAAMG010000039">
    <property type="protein sequence ID" value="NDW07807.1"/>
    <property type="molecule type" value="Genomic_DNA"/>
</dbReference>
<proteinExistence type="predicted"/>
<evidence type="ECO:0000313" key="8">
    <source>
        <dbReference type="EMBL" id="NDW07807.1"/>
    </source>
</evidence>
<dbReference type="PANTHER" id="PTHR30213">
    <property type="entry name" value="INNER MEMBRANE PROTEIN YHJD"/>
    <property type="match status" value="1"/>
</dbReference>
<evidence type="ECO:0000256" key="3">
    <source>
        <dbReference type="ARBA" id="ARBA00022692"/>
    </source>
</evidence>
<gene>
    <name evidence="8" type="ORF">GTK09_25710</name>
</gene>
<feature type="transmembrane region" description="Helical" evidence="7">
    <location>
        <begin position="104"/>
        <end position="123"/>
    </location>
</feature>